<dbReference type="GO" id="GO:0008408">
    <property type="term" value="F:3'-5' exonuclease activity"/>
    <property type="evidence" value="ECO:0007669"/>
    <property type="project" value="TreeGrafter"/>
</dbReference>
<accession>L8H4C3</accession>
<dbReference type="Proteomes" id="UP000011083">
    <property type="component" value="Unassembled WGS sequence"/>
</dbReference>
<dbReference type="InterPro" id="IPR036397">
    <property type="entry name" value="RNaseH_sf"/>
</dbReference>
<keyword evidence="2" id="KW-0378">Hydrolase</keyword>
<dbReference type="VEuPathDB" id="AmoebaDB:ACA1_113990"/>
<keyword evidence="3" id="KW-0269">Exonuclease</keyword>
<dbReference type="InterPro" id="IPR012337">
    <property type="entry name" value="RNaseH-like_sf"/>
</dbReference>
<dbReference type="AlphaFoldDB" id="L8H4C3"/>
<feature type="domain" description="Exonuclease" evidence="4">
    <location>
        <begin position="2"/>
        <end position="125"/>
    </location>
</feature>
<evidence type="ECO:0000256" key="2">
    <source>
        <dbReference type="ARBA" id="ARBA00022801"/>
    </source>
</evidence>
<dbReference type="SUPFAM" id="SSF53098">
    <property type="entry name" value="Ribonuclease H-like"/>
    <property type="match status" value="1"/>
</dbReference>
<keyword evidence="1" id="KW-0540">Nuclease</keyword>
<protein>
    <submittedName>
        <fullName evidence="5">DNA polymerase III, epsilon subunit</fullName>
    </submittedName>
</protein>
<dbReference type="PANTHER" id="PTHR30231:SF4">
    <property type="entry name" value="PROTEIN NEN2"/>
    <property type="match status" value="1"/>
</dbReference>
<evidence type="ECO:0000313" key="6">
    <source>
        <dbReference type="Proteomes" id="UP000011083"/>
    </source>
</evidence>
<evidence type="ECO:0000256" key="3">
    <source>
        <dbReference type="ARBA" id="ARBA00022839"/>
    </source>
</evidence>
<proteinExistence type="predicted"/>
<dbReference type="InterPro" id="IPR013520">
    <property type="entry name" value="Ribonucl_H"/>
</dbReference>
<dbReference type="Gene3D" id="3.30.420.10">
    <property type="entry name" value="Ribonuclease H-like superfamily/Ribonuclease H"/>
    <property type="match status" value="1"/>
</dbReference>
<dbReference type="STRING" id="1257118.L8H4C3"/>
<name>L8H4C3_ACACF</name>
<evidence type="ECO:0000256" key="1">
    <source>
        <dbReference type="ARBA" id="ARBA00022722"/>
    </source>
</evidence>
<evidence type="ECO:0000313" key="5">
    <source>
        <dbReference type="EMBL" id="ELR20052.1"/>
    </source>
</evidence>
<dbReference type="KEGG" id="acan:ACA1_113990"/>
<keyword evidence="6" id="KW-1185">Reference proteome</keyword>
<dbReference type="SMART" id="SM00479">
    <property type="entry name" value="EXOIII"/>
    <property type="match status" value="1"/>
</dbReference>
<dbReference type="OrthoDB" id="5371818at2759"/>
<dbReference type="EMBL" id="KB007926">
    <property type="protein sequence ID" value="ELR20052.1"/>
    <property type="molecule type" value="Genomic_DNA"/>
</dbReference>
<dbReference type="GO" id="GO:0003676">
    <property type="term" value="F:nucleic acid binding"/>
    <property type="evidence" value="ECO:0007669"/>
    <property type="project" value="InterPro"/>
</dbReference>
<gene>
    <name evidence="5" type="ORF">ACA1_113990</name>
</gene>
<reference evidence="5 6" key="1">
    <citation type="journal article" date="2013" name="Genome Biol.">
        <title>Genome of Acanthamoeba castellanii highlights extensive lateral gene transfer and early evolution of tyrosine kinase signaling.</title>
        <authorList>
            <person name="Clarke M."/>
            <person name="Lohan A.J."/>
            <person name="Liu B."/>
            <person name="Lagkouvardos I."/>
            <person name="Roy S."/>
            <person name="Zafar N."/>
            <person name="Bertelli C."/>
            <person name="Schilde C."/>
            <person name="Kianianmomeni A."/>
            <person name="Burglin T.R."/>
            <person name="Frech C."/>
            <person name="Turcotte B."/>
            <person name="Kopec K.O."/>
            <person name="Synnott J.M."/>
            <person name="Choo C."/>
            <person name="Paponov I."/>
            <person name="Finkler A."/>
            <person name="Soon Heng Tan C."/>
            <person name="Hutchins A.P."/>
            <person name="Weinmeier T."/>
            <person name="Rattei T."/>
            <person name="Chu J.S."/>
            <person name="Gimenez G."/>
            <person name="Irimia M."/>
            <person name="Rigden D.J."/>
            <person name="Fitzpatrick D.A."/>
            <person name="Lorenzo-Morales J."/>
            <person name="Bateman A."/>
            <person name="Chiu C.H."/>
            <person name="Tang P."/>
            <person name="Hegemann P."/>
            <person name="Fromm H."/>
            <person name="Raoult D."/>
            <person name="Greub G."/>
            <person name="Miranda-Saavedra D."/>
            <person name="Chen N."/>
            <person name="Nash P."/>
            <person name="Ginger M.L."/>
            <person name="Horn M."/>
            <person name="Schaap P."/>
            <person name="Caler L."/>
            <person name="Loftus B."/>
        </authorList>
    </citation>
    <scope>NUCLEOTIDE SEQUENCE [LARGE SCALE GENOMIC DNA]</scope>
    <source>
        <strain evidence="5 6">Neff</strain>
    </source>
</reference>
<dbReference type="CDD" id="cd06127">
    <property type="entry name" value="DEDDh"/>
    <property type="match status" value="1"/>
</dbReference>
<sequence length="125" mass="14651">MGSINPYAFKAHGLSEEVLSYHQSIEIVLTNFMRWVGHSPLVAHNSRFDMRMLCQELRRWDIPMHGNKVFCTLRYYRAKYPGMAYSLDDLASHFRIDQIIERRTHGALVDAEICARVYQKFLDAL</sequence>
<dbReference type="RefSeq" id="XP_004342162.1">
    <property type="nucleotide sequence ID" value="XM_004342113.1"/>
</dbReference>
<dbReference type="PANTHER" id="PTHR30231">
    <property type="entry name" value="DNA POLYMERASE III SUBUNIT EPSILON"/>
    <property type="match status" value="1"/>
</dbReference>
<organism evidence="5 6">
    <name type="scientific">Acanthamoeba castellanii (strain ATCC 30010 / Neff)</name>
    <dbReference type="NCBI Taxonomy" id="1257118"/>
    <lineage>
        <taxon>Eukaryota</taxon>
        <taxon>Amoebozoa</taxon>
        <taxon>Discosea</taxon>
        <taxon>Longamoebia</taxon>
        <taxon>Centramoebida</taxon>
        <taxon>Acanthamoebidae</taxon>
        <taxon>Acanthamoeba</taxon>
    </lineage>
</organism>
<dbReference type="GeneID" id="14920893"/>
<evidence type="ECO:0000259" key="4">
    <source>
        <dbReference type="SMART" id="SM00479"/>
    </source>
</evidence>
<dbReference type="Pfam" id="PF00929">
    <property type="entry name" value="RNase_T"/>
    <property type="match status" value="1"/>
</dbReference>